<dbReference type="InterPro" id="IPR039422">
    <property type="entry name" value="MarR/SlyA-like"/>
</dbReference>
<dbReference type="InterPro" id="IPR036390">
    <property type="entry name" value="WH_DNA-bd_sf"/>
</dbReference>
<keyword evidence="3" id="KW-1185">Reference proteome</keyword>
<dbReference type="EMBL" id="JACBYE010000049">
    <property type="protein sequence ID" value="NYS94942.1"/>
    <property type="molecule type" value="Genomic_DNA"/>
</dbReference>
<dbReference type="PANTHER" id="PTHR33164:SF99">
    <property type="entry name" value="MARR FAMILY REGULATORY PROTEIN"/>
    <property type="match status" value="1"/>
</dbReference>
<dbReference type="GO" id="GO:0003700">
    <property type="term" value="F:DNA-binding transcription factor activity"/>
    <property type="evidence" value="ECO:0007669"/>
    <property type="project" value="InterPro"/>
</dbReference>
<dbReference type="AlphaFoldDB" id="A0A853EZD1"/>
<evidence type="ECO:0000313" key="2">
    <source>
        <dbReference type="EMBL" id="NYS94942.1"/>
    </source>
</evidence>
<dbReference type="RefSeq" id="WP_056136539.1">
    <property type="nucleotide sequence ID" value="NZ_JACBYE010000049.1"/>
</dbReference>
<dbReference type="Gene3D" id="1.10.10.10">
    <property type="entry name" value="Winged helix-like DNA-binding domain superfamily/Winged helix DNA-binding domain"/>
    <property type="match status" value="1"/>
</dbReference>
<dbReference type="InterPro" id="IPR036388">
    <property type="entry name" value="WH-like_DNA-bd_sf"/>
</dbReference>
<sequence length="159" mass="17718">MSSDSGPIPWLDDEQQVSWRSFLEGSARLTEALNRDLDAESQLSLHEYEVLVRLSENPERTLRMSALADTLAHSRSRVTHTVRRLEDRGLVRRQACLDDGRGVDCVLTDAGMATLAEAAPHHVRSVRRHMVDVLSPEQMRVLGEAMSLVAGACRRSDAD</sequence>
<dbReference type="Proteomes" id="UP000561011">
    <property type="component" value="Unassembled WGS sequence"/>
</dbReference>
<accession>A0A853EZD1</accession>
<gene>
    <name evidence="2" type="ORF">HZZ10_15605</name>
</gene>
<dbReference type="InterPro" id="IPR000835">
    <property type="entry name" value="HTH_MarR-typ"/>
</dbReference>
<proteinExistence type="predicted"/>
<evidence type="ECO:0000313" key="3">
    <source>
        <dbReference type="Proteomes" id="UP000561011"/>
    </source>
</evidence>
<evidence type="ECO:0000259" key="1">
    <source>
        <dbReference type="PROSITE" id="PS50995"/>
    </source>
</evidence>
<feature type="domain" description="HTH marR-type" evidence="1">
    <location>
        <begin position="19"/>
        <end position="151"/>
    </location>
</feature>
<dbReference type="SUPFAM" id="SSF46785">
    <property type="entry name" value="Winged helix' DNA-binding domain"/>
    <property type="match status" value="1"/>
</dbReference>
<dbReference type="PANTHER" id="PTHR33164">
    <property type="entry name" value="TRANSCRIPTIONAL REGULATOR, MARR FAMILY"/>
    <property type="match status" value="1"/>
</dbReference>
<comment type="caution">
    <text evidence="2">The sequence shown here is derived from an EMBL/GenBank/DDBJ whole genome shotgun (WGS) entry which is preliminary data.</text>
</comment>
<dbReference type="Pfam" id="PF12802">
    <property type="entry name" value="MarR_2"/>
    <property type="match status" value="1"/>
</dbReference>
<dbReference type="SMART" id="SM00347">
    <property type="entry name" value="HTH_MARR"/>
    <property type="match status" value="1"/>
</dbReference>
<dbReference type="GO" id="GO:0006950">
    <property type="term" value="P:response to stress"/>
    <property type="evidence" value="ECO:0007669"/>
    <property type="project" value="TreeGrafter"/>
</dbReference>
<reference evidence="2 3" key="1">
    <citation type="submission" date="2020-07" db="EMBL/GenBank/DDBJ databases">
        <title>MOT database genomes.</title>
        <authorList>
            <person name="Joseph S."/>
            <person name="Aduse-Opoku J."/>
            <person name="Hashim A."/>
            <person name="Wade W."/>
            <person name="Curtis M."/>
        </authorList>
    </citation>
    <scope>NUCLEOTIDE SEQUENCE [LARGE SCALE GENOMIC DNA]</scope>
    <source>
        <strain evidence="2 3">DSM 100099</strain>
    </source>
</reference>
<protein>
    <submittedName>
        <fullName evidence="2">MarR family transcriptional regulator</fullName>
    </submittedName>
</protein>
<organism evidence="2 3">
    <name type="scientific">Sanguibacter inulinus</name>
    <dbReference type="NCBI Taxonomy" id="60922"/>
    <lineage>
        <taxon>Bacteria</taxon>
        <taxon>Bacillati</taxon>
        <taxon>Actinomycetota</taxon>
        <taxon>Actinomycetes</taxon>
        <taxon>Micrococcales</taxon>
        <taxon>Sanguibacteraceae</taxon>
        <taxon>Sanguibacter</taxon>
    </lineage>
</organism>
<name>A0A853EZD1_9MICO</name>
<dbReference type="PROSITE" id="PS50995">
    <property type="entry name" value="HTH_MARR_2"/>
    <property type="match status" value="1"/>
</dbReference>